<comment type="caution">
    <text evidence="2">The sequence shown here is derived from an EMBL/GenBank/DDBJ whole genome shotgun (WGS) entry which is preliminary data.</text>
</comment>
<keyword evidence="3" id="KW-1185">Reference proteome</keyword>
<feature type="region of interest" description="Disordered" evidence="1">
    <location>
        <begin position="1"/>
        <end position="24"/>
    </location>
</feature>
<name>A0AAW2EY24_9HYME</name>
<protein>
    <submittedName>
        <fullName evidence="2">Uncharacterized protein</fullName>
    </submittedName>
</protein>
<organism evidence="2 3">
    <name type="scientific">Cardiocondyla obscurior</name>
    <dbReference type="NCBI Taxonomy" id="286306"/>
    <lineage>
        <taxon>Eukaryota</taxon>
        <taxon>Metazoa</taxon>
        <taxon>Ecdysozoa</taxon>
        <taxon>Arthropoda</taxon>
        <taxon>Hexapoda</taxon>
        <taxon>Insecta</taxon>
        <taxon>Pterygota</taxon>
        <taxon>Neoptera</taxon>
        <taxon>Endopterygota</taxon>
        <taxon>Hymenoptera</taxon>
        <taxon>Apocrita</taxon>
        <taxon>Aculeata</taxon>
        <taxon>Formicoidea</taxon>
        <taxon>Formicidae</taxon>
        <taxon>Myrmicinae</taxon>
        <taxon>Cardiocondyla</taxon>
    </lineage>
</organism>
<evidence type="ECO:0000313" key="3">
    <source>
        <dbReference type="Proteomes" id="UP001430953"/>
    </source>
</evidence>
<feature type="compositionally biased region" description="Basic residues" evidence="1">
    <location>
        <begin position="65"/>
        <end position="74"/>
    </location>
</feature>
<feature type="compositionally biased region" description="Basic and acidic residues" evidence="1">
    <location>
        <begin position="75"/>
        <end position="92"/>
    </location>
</feature>
<dbReference type="AlphaFoldDB" id="A0AAW2EY24"/>
<feature type="compositionally biased region" description="Basic residues" evidence="1">
    <location>
        <begin position="93"/>
        <end position="105"/>
    </location>
</feature>
<accession>A0AAW2EY24</accession>
<sequence length="182" mass="20956">MAGGIQFLPAPPSGAESTVSPDLDVSPLPEPAPLFRIREIIIIIIEDSTRRCSSISNCQNVMFHAKKKEKKKRGRERERERKKLRKELDNERKKKKRKKKKKKKEIMRAKLIMPPDVNHYVSPSMYLSLSLSLSDVRNRFAPRYFLKVRAQKSRGPRSLNRFAKTTTNTACLCRTQCNSGSI</sequence>
<evidence type="ECO:0000256" key="1">
    <source>
        <dbReference type="SAM" id="MobiDB-lite"/>
    </source>
</evidence>
<reference evidence="2 3" key="1">
    <citation type="submission" date="2023-03" db="EMBL/GenBank/DDBJ databases">
        <title>High recombination rates correlate with genetic variation in Cardiocondyla obscurior ants.</title>
        <authorList>
            <person name="Errbii M."/>
        </authorList>
    </citation>
    <scope>NUCLEOTIDE SEQUENCE [LARGE SCALE GENOMIC DNA]</scope>
    <source>
        <strain evidence="2">Alpha-2009</strain>
        <tissue evidence="2">Whole body</tissue>
    </source>
</reference>
<dbReference type="EMBL" id="JADYXP020000017">
    <property type="protein sequence ID" value="KAL0107291.1"/>
    <property type="molecule type" value="Genomic_DNA"/>
</dbReference>
<proteinExistence type="predicted"/>
<evidence type="ECO:0000313" key="2">
    <source>
        <dbReference type="EMBL" id="KAL0107291.1"/>
    </source>
</evidence>
<gene>
    <name evidence="2" type="ORF">PUN28_015668</name>
</gene>
<feature type="region of interest" description="Disordered" evidence="1">
    <location>
        <begin position="65"/>
        <end position="105"/>
    </location>
</feature>
<dbReference type="Proteomes" id="UP001430953">
    <property type="component" value="Unassembled WGS sequence"/>
</dbReference>